<evidence type="ECO:0000313" key="9">
    <source>
        <dbReference type="EMBL" id="MDA0184402.1"/>
    </source>
</evidence>
<dbReference type="InterPro" id="IPR024478">
    <property type="entry name" value="HlyB_4HB_MCP"/>
</dbReference>
<evidence type="ECO:0000259" key="7">
    <source>
        <dbReference type="PROSITE" id="PS50111"/>
    </source>
</evidence>
<feature type="transmembrane region" description="Helical" evidence="6">
    <location>
        <begin position="6"/>
        <end position="27"/>
    </location>
</feature>
<dbReference type="InterPro" id="IPR004089">
    <property type="entry name" value="MCPsignal_dom"/>
</dbReference>
<keyword evidence="6" id="KW-0472">Membrane</keyword>
<dbReference type="RefSeq" id="WP_270028857.1">
    <property type="nucleotide sequence ID" value="NZ_JAPDDP010000075.1"/>
</dbReference>
<dbReference type="Pfam" id="PF00015">
    <property type="entry name" value="MCPsignal"/>
    <property type="match status" value="1"/>
</dbReference>
<dbReference type="SMART" id="SM00283">
    <property type="entry name" value="MA"/>
    <property type="match status" value="1"/>
</dbReference>
<feature type="domain" description="Methyl-accepting transducer" evidence="7">
    <location>
        <begin position="315"/>
        <end position="572"/>
    </location>
</feature>
<evidence type="ECO:0000313" key="10">
    <source>
        <dbReference type="Proteomes" id="UP001147653"/>
    </source>
</evidence>
<evidence type="ECO:0000256" key="6">
    <source>
        <dbReference type="SAM" id="Phobius"/>
    </source>
</evidence>
<feature type="domain" description="HAMP" evidence="8">
    <location>
        <begin position="205"/>
        <end position="257"/>
    </location>
</feature>
<dbReference type="InterPro" id="IPR035440">
    <property type="entry name" value="4HB_MCP_dom_sf"/>
</dbReference>
<dbReference type="Pfam" id="PF00672">
    <property type="entry name" value="HAMP"/>
    <property type="match status" value="1"/>
</dbReference>
<evidence type="ECO:0000256" key="1">
    <source>
        <dbReference type="ARBA" id="ARBA00022692"/>
    </source>
</evidence>
<organism evidence="9 10">
    <name type="scientific">Solirubrobacter phytolaccae</name>
    <dbReference type="NCBI Taxonomy" id="1404360"/>
    <lineage>
        <taxon>Bacteria</taxon>
        <taxon>Bacillati</taxon>
        <taxon>Actinomycetota</taxon>
        <taxon>Thermoleophilia</taxon>
        <taxon>Solirubrobacterales</taxon>
        <taxon>Solirubrobacteraceae</taxon>
        <taxon>Solirubrobacter</taxon>
    </lineage>
</organism>
<proteinExistence type="inferred from homology"/>
<accession>A0A9X3NG32</accession>
<keyword evidence="3 5" id="KW-0807">Transducer</keyword>
<gene>
    <name evidence="9" type="ORF">OJ997_29125</name>
</gene>
<keyword evidence="10" id="KW-1185">Reference proteome</keyword>
<dbReference type="Proteomes" id="UP001147653">
    <property type="component" value="Unassembled WGS sequence"/>
</dbReference>
<evidence type="ECO:0000259" key="8">
    <source>
        <dbReference type="PROSITE" id="PS50885"/>
    </source>
</evidence>
<protein>
    <submittedName>
        <fullName evidence="9">Methyl-accepting chemotaxis protein</fullName>
    </submittedName>
</protein>
<dbReference type="EMBL" id="JAPDDP010000075">
    <property type="protein sequence ID" value="MDA0184402.1"/>
    <property type="molecule type" value="Genomic_DNA"/>
</dbReference>
<dbReference type="Pfam" id="PF12729">
    <property type="entry name" value="4HB_MCP_1"/>
    <property type="match status" value="1"/>
</dbReference>
<keyword evidence="2 6" id="KW-1133">Transmembrane helix</keyword>
<dbReference type="Gene3D" id="1.20.120.30">
    <property type="entry name" value="Aspartate receptor, ligand-binding domain"/>
    <property type="match status" value="1"/>
</dbReference>
<evidence type="ECO:0000256" key="2">
    <source>
        <dbReference type="ARBA" id="ARBA00022989"/>
    </source>
</evidence>
<dbReference type="Gene3D" id="1.10.287.950">
    <property type="entry name" value="Methyl-accepting chemotaxis protein"/>
    <property type="match status" value="1"/>
</dbReference>
<sequence>MSVRTKLFGAFGVVIALMVVLGFVAIAKLGSVNSRAEYLGDTSIPSAEITARVRSASANYRRVQNRLIFATEKDRPRFLKELETFKADTDAQFASYTSMKTDARNKELYTQTKTAWTEFRDGLAGYGDLISNGQVDAAKELLTASQGQLDQLNTSSGAWRDYNGKLSDAAVAEAASTFRSARTMVIILLVVAGLLGVALAFLIARSITRGVGQMLKAAEGIAEGDVEQHINITSKDELGETGAAFERMIAYLKEMAGTADRVAGGDLSVEVNPRSERDLLGNAFNRLVTDLNGIVRELTQEAATVSSASQQMASTSEETGRAVGEVASAISDIARGAERQVRMVESTRNAVQEAARAATASADTASATTEAAEQARGVARDGVVAAERATEAIRQVADASAEIGVAIGELSQRSERIGGIVDTITGIAEQTNLLALNAAIEAARAGEQGRGFAVVAEEVRKLAEESQAAAAQISNLIGEMQTETVRVVDVVSAGAQRTEEGVTTVEQTRAAFEQIGGAVEDMNGRVAEIAAAVAQINAEAERAEHDIVEVASVAEESSASSEQVSASTQQTSASTQEIAASAQSLAGTAEQLNLLVKRFTLV</sequence>
<dbReference type="PANTHER" id="PTHR32089">
    <property type="entry name" value="METHYL-ACCEPTING CHEMOTAXIS PROTEIN MCPB"/>
    <property type="match status" value="1"/>
</dbReference>
<dbReference type="GO" id="GO:0007165">
    <property type="term" value="P:signal transduction"/>
    <property type="evidence" value="ECO:0007669"/>
    <property type="project" value="UniProtKB-KW"/>
</dbReference>
<dbReference type="CDD" id="cd06225">
    <property type="entry name" value="HAMP"/>
    <property type="match status" value="2"/>
</dbReference>
<dbReference type="GO" id="GO:0016020">
    <property type="term" value="C:membrane"/>
    <property type="evidence" value="ECO:0007669"/>
    <property type="project" value="InterPro"/>
</dbReference>
<dbReference type="Gene3D" id="1.10.8.500">
    <property type="entry name" value="HAMP domain in histidine kinase"/>
    <property type="match status" value="1"/>
</dbReference>
<comment type="caution">
    <text evidence="9">The sequence shown here is derived from an EMBL/GenBank/DDBJ whole genome shotgun (WGS) entry which is preliminary data.</text>
</comment>
<dbReference type="InterPro" id="IPR003660">
    <property type="entry name" value="HAMP_dom"/>
</dbReference>
<keyword evidence="1 6" id="KW-0812">Transmembrane</keyword>
<reference evidence="9" key="1">
    <citation type="submission" date="2022-10" db="EMBL/GenBank/DDBJ databases">
        <title>The WGS of Solirubrobacter phytolaccae KCTC 29190.</title>
        <authorList>
            <person name="Jiang Z."/>
        </authorList>
    </citation>
    <scope>NUCLEOTIDE SEQUENCE</scope>
    <source>
        <strain evidence="9">KCTC 29190</strain>
    </source>
</reference>
<dbReference type="SUPFAM" id="SSF47170">
    <property type="entry name" value="Aspartate receptor, ligand-binding domain"/>
    <property type="match status" value="1"/>
</dbReference>
<dbReference type="SUPFAM" id="SSF58104">
    <property type="entry name" value="Methyl-accepting chemotaxis protein (MCP) signaling domain"/>
    <property type="match status" value="1"/>
</dbReference>
<dbReference type="AlphaFoldDB" id="A0A9X3NG32"/>
<dbReference type="PANTHER" id="PTHR32089:SF112">
    <property type="entry name" value="LYSOZYME-LIKE PROTEIN-RELATED"/>
    <property type="match status" value="1"/>
</dbReference>
<evidence type="ECO:0000256" key="3">
    <source>
        <dbReference type="ARBA" id="ARBA00023224"/>
    </source>
</evidence>
<name>A0A9X3NG32_9ACTN</name>
<dbReference type="PROSITE" id="PS50111">
    <property type="entry name" value="CHEMOTAXIS_TRANSDUC_2"/>
    <property type="match status" value="1"/>
</dbReference>
<evidence type="ECO:0000256" key="5">
    <source>
        <dbReference type="PROSITE-ProRule" id="PRU00284"/>
    </source>
</evidence>
<feature type="transmembrane region" description="Helical" evidence="6">
    <location>
        <begin position="185"/>
        <end position="204"/>
    </location>
</feature>
<dbReference type="PROSITE" id="PS50885">
    <property type="entry name" value="HAMP"/>
    <property type="match status" value="1"/>
</dbReference>
<dbReference type="SMART" id="SM00304">
    <property type="entry name" value="HAMP"/>
    <property type="match status" value="1"/>
</dbReference>
<comment type="similarity">
    <text evidence="4">Belongs to the methyl-accepting chemotaxis (MCP) protein family.</text>
</comment>
<evidence type="ECO:0000256" key="4">
    <source>
        <dbReference type="ARBA" id="ARBA00029447"/>
    </source>
</evidence>